<evidence type="ECO:0000256" key="1">
    <source>
        <dbReference type="SAM" id="MobiDB-lite"/>
    </source>
</evidence>
<evidence type="ECO:0000256" key="2">
    <source>
        <dbReference type="SAM" id="Phobius"/>
    </source>
</evidence>
<dbReference type="Pfam" id="PF13828">
    <property type="entry name" value="DUF4190"/>
    <property type="match status" value="1"/>
</dbReference>
<dbReference type="EMBL" id="JBHSWJ010000002">
    <property type="protein sequence ID" value="MFC6714098.1"/>
    <property type="molecule type" value="Genomic_DNA"/>
</dbReference>
<evidence type="ECO:0000313" key="5">
    <source>
        <dbReference type="Proteomes" id="UP001596356"/>
    </source>
</evidence>
<name>A0ABW2ATC5_9MICO</name>
<keyword evidence="2" id="KW-0472">Membrane</keyword>
<accession>A0ABW2ATC5</accession>
<reference evidence="5" key="1">
    <citation type="journal article" date="2019" name="Int. J. Syst. Evol. Microbiol.">
        <title>The Global Catalogue of Microorganisms (GCM) 10K type strain sequencing project: providing services to taxonomists for standard genome sequencing and annotation.</title>
        <authorList>
            <consortium name="The Broad Institute Genomics Platform"/>
            <consortium name="The Broad Institute Genome Sequencing Center for Infectious Disease"/>
            <person name="Wu L."/>
            <person name="Ma J."/>
        </authorList>
    </citation>
    <scope>NUCLEOTIDE SEQUENCE [LARGE SCALE GENOMIC DNA]</scope>
    <source>
        <strain evidence="5">NBRC 106593</strain>
    </source>
</reference>
<feature type="transmembrane region" description="Helical" evidence="2">
    <location>
        <begin position="91"/>
        <end position="114"/>
    </location>
</feature>
<comment type="caution">
    <text evidence="4">The sequence shown here is derived from an EMBL/GenBank/DDBJ whole genome shotgun (WGS) entry which is preliminary data.</text>
</comment>
<feature type="compositionally biased region" description="Pro residues" evidence="1">
    <location>
        <begin position="26"/>
        <end position="35"/>
    </location>
</feature>
<keyword evidence="2" id="KW-0812">Transmembrane</keyword>
<proteinExistence type="predicted"/>
<feature type="transmembrane region" description="Helical" evidence="2">
    <location>
        <begin position="135"/>
        <end position="160"/>
    </location>
</feature>
<feature type="region of interest" description="Disordered" evidence="1">
    <location>
        <begin position="1"/>
        <end position="52"/>
    </location>
</feature>
<keyword evidence="2" id="KW-1133">Transmembrane helix</keyword>
<feature type="domain" description="DUF4190" evidence="3">
    <location>
        <begin position="89"/>
        <end position="152"/>
    </location>
</feature>
<dbReference type="Proteomes" id="UP001596356">
    <property type="component" value="Unassembled WGS sequence"/>
</dbReference>
<dbReference type="InterPro" id="IPR025241">
    <property type="entry name" value="DUF4190"/>
</dbReference>
<evidence type="ECO:0000259" key="3">
    <source>
        <dbReference type="Pfam" id="PF13828"/>
    </source>
</evidence>
<organism evidence="4 5">
    <name type="scientific">Branchiibius cervicis</name>
    <dbReference type="NCBI Taxonomy" id="908252"/>
    <lineage>
        <taxon>Bacteria</taxon>
        <taxon>Bacillati</taxon>
        <taxon>Actinomycetota</taxon>
        <taxon>Actinomycetes</taxon>
        <taxon>Micrococcales</taxon>
        <taxon>Dermacoccaceae</taxon>
        <taxon>Branchiibius</taxon>
    </lineage>
</organism>
<protein>
    <submittedName>
        <fullName evidence="4">DUF4190 domain-containing protein</fullName>
    </submittedName>
</protein>
<keyword evidence="5" id="KW-1185">Reference proteome</keyword>
<dbReference type="RefSeq" id="WP_377822344.1">
    <property type="nucleotide sequence ID" value="NZ_JBHSWJ010000002.1"/>
</dbReference>
<feature type="compositionally biased region" description="Low complexity" evidence="1">
    <location>
        <begin position="36"/>
        <end position="52"/>
    </location>
</feature>
<evidence type="ECO:0000313" key="4">
    <source>
        <dbReference type="EMBL" id="MFC6714098.1"/>
    </source>
</evidence>
<gene>
    <name evidence="4" type="ORF">ACFQBT_09860</name>
</gene>
<sequence>MSTPTGPSDPKDPWAYDPSATQAVPATPPTAPTPTNPSAYPNPWDQYPQYQQQPPQYGQYAGQYGPAYNPYPAGGPYQPGVVATTNGKATASLVCAIAGFFCFGPFLSVPAIILGILARREIARTGGQQGGSGQALAGIIIGIVVTVLSVLAIIGLIALISTGSFDNSYNDTGTF</sequence>